<organism evidence="2 3">
    <name type="scientific">Perkinsus olseni</name>
    <name type="common">Perkinsus atlanticus</name>
    <dbReference type="NCBI Taxonomy" id="32597"/>
    <lineage>
        <taxon>Eukaryota</taxon>
        <taxon>Sar</taxon>
        <taxon>Alveolata</taxon>
        <taxon>Perkinsozoa</taxon>
        <taxon>Perkinsea</taxon>
        <taxon>Perkinsida</taxon>
        <taxon>Perkinsidae</taxon>
        <taxon>Perkinsus</taxon>
    </lineage>
</organism>
<accession>A0A7J6PVT6</accession>
<dbReference type="EMBL" id="JABANO010037693">
    <property type="protein sequence ID" value="KAF4699761.1"/>
    <property type="molecule type" value="Genomic_DNA"/>
</dbReference>
<feature type="region of interest" description="Disordered" evidence="1">
    <location>
        <begin position="109"/>
        <end position="162"/>
    </location>
</feature>
<evidence type="ECO:0000256" key="1">
    <source>
        <dbReference type="SAM" id="MobiDB-lite"/>
    </source>
</evidence>
<protein>
    <submittedName>
        <fullName evidence="2">Pre-mRNA-splicing factor syf2</fullName>
    </submittedName>
</protein>
<dbReference type="Proteomes" id="UP000553632">
    <property type="component" value="Unassembled WGS sequence"/>
</dbReference>
<evidence type="ECO:0000313" key="3">
    <source>
        <dbReference type="Proteomes" id="UP000553632"/>
    </source>
</evidence>
<keyword evidence="3" id="KW-1185">Reference proteome</keyword>
<dbReference type="AlphaFoldDB" id="A0A7J6PVT6"/>
<gene>
    <name evidence="2" type="primary">SYF2_3</name>
    <name evidence="2" type="ORF">FOZ63_017347</name>
</gene>
<reference evidence="2 3" key="1">
    <citation type="submission" date="2020-04" db="EMBL/GenBank/DDBJ databases">
        <title>Perkinsus olseni comparative genomics.</title>
        <authorList>
            <person name="Bogema D.R."/>
        </authorList>
    </citation>
    <scope>NUCLEOTIDE SEQUENCE [LARGE SCALE GENOMIC DNA]</scope>
    <source>
        <strain evidence="2 3">ATCC PRA-207</strain>
    </source>
</reference>
<feature type="non-terminal residue" evidence="2">
    <location>
        <position position="162"/>
    </location>
</feature>
<feature type="compositionally biased region" description="Basic and acidic residues" evidence="1">
    <location>
        <begin position="115"/>
        <end position="132"/>
    </location>
</feature>
<comment type="caution">
    <text evidence="2">The sequence shown here is derived from an EMBL/GenBank/DDBJ whole genome shotgun (WGS) entry which is preliminary data.</text>
</comment>
<name>A0A7J6PVT6_PEROL</name>
<proteinExistence type="predicted"/>
<feature type="region of interest" description="Disordered" evidence="1">
    <location>
        <begin position="47"/>
        <end position="93"/>
    </location>
</feature>
<evidence type="ECO:0000313" key="2">
    <source>
        <dbReference type="EMBL" id="KAF4699761.1"/>
    </source>
</evidence>
<feature type="compositionally biased region" description="Acidic residues" evidence="1">
    <location>
        <begin position="49"/>
        <end position="78"/>
    </location>
</feature>
<sequence>MVGKKEVDEALEERKAAVEQGRFKSRKQLRAEGVATAASLGKKLLDNAAESEESAEDIPIDLDDEDEAGASSESEVEEVSSTPVKPAAGFKNKREARMFELRLKMNQARVANQEEVLKEEKEGQQGGPREDQDAPEGTGGKRRKYKKGEDWDHTRWYLNEQA</sequence>